<feature type="non-terminal residue" evidence="2">
    <location>
        <position position="1"/>
    </location>
</feature>
<dbReference type="InterPro" id="IPR036397">
    <property type="entry name" value="RNaseH_sf"/>
</dbReference>
<dbReference type="PROSITE" id="PS50994">
    <property type="entry name" value="INTEGRASE"/>
    <property type="match status" value="1"/>
</dbReference>
<dbReference type="AlphaFoldDB" id="A0A151SYV3"/>
<feature type="domain" description="Integrase catalytic" evidence="1">
    <location>
        <begin position="1"/>
        <end position="118"/>
    </location>
</feature>
<evidence type="ECO:0000259" key="1">
    <source>
        <dbReference type="PROSITE" id="PS50994"/>
    </source>
</evidence>
<accession>A0A151SYV3</accession>
<protein>
    <submittedName>
        <fullName evidence="2">Retrovirus-related Pol polyprotein from transposon TNT 1-94</fullName>
    </submittedName>
</protein>
<sequence length="118" mass="14109">TPVKSLKGSHYYVTFIDDPTRKIWVYFLKNKSDVFFMFKRWKEKVETQTNLKFKSLKSNYGGEYDNQKFKNFCSKNLIRMIKTIPRTPEQNGVSERMNKNLNERARCIRIQSGLPKVF</sequence>
<dbReference type="InterPro" id="IPR039537">
    <property type="entry name" value="Retrotran_Ty1/copia-like"/>
</dbReference>
<dbReference type="GO" id="GO:0015074">
    <property type="term" value="P:DNA integration"/>
    <property type="evidence" value="ECO:0007669"/>
    <property type="project" value="InterPro"/>
</dbReference>
<name>A0A151SYV3_CAJCA</name>
<dbReference type="PANTHER" id="PTHR42648">
    <property type="entry name" value="TRANSPOSASE, PUTATIVE-RELATED"/>
    <property type="match status" value="1"/>
</dbReference>
<dbReference type="GO" id="GO:0003676">
    <property type="term" value="F:nucleic acid binding"/>
    <property type="evidence" value="ECO:0007669"/>
    <property type="project" value="InterPro"/>
</dbReference>
<keyword evidence="3" id="KW-1185">Reference proteome</keyword>
<reference evidence="2 3" key="1">
    <citation type="journal article" date="2012" name="Nat. Biotechnol.">
        <title>Draft genome sequence of pigeonpea (Cajanus cajan), an orphan legume crop of resource-poor farmers.</title>
        <authorList>
            <person name="Varshney R.K."/>
            <person name="Chen W."/>
            <person name="Li Y."/>
            <person name="Bharti A.K."/>
            <person name="Saxena R.K."/>
            <person name="Schlueter J.A."/>
            <person name="Donoghue M.T."/>
            <person name="Azam S."/>
            <person name="Fan G."/>
            <person name="Whaley A.M."/>
            <person name="Farmer A.D."/>
            <person name="Sheridan J."/>
            <person name="Iwata A."/>
            <person name="Tuteja R."/>
            <person name="Penmetsa R.V."/>
            <person name="Wu W."/>
            <person name="Upadhyaya H.D."/>
            <person name="Yang S.P."/>
            <person name="Shah T."/>
            <person name="Saxena K.B."/>
            <person name="Michael T."/>
            <person name="McCombie W.R."/>
            <person name="Yang B."/>
            <person name="Zhang G."/>
            <person name="Yang H."/>
            <person name="Wang J."/>
            <person name="Spillane C."/>
            <person name="Cook D.R."/>
            <person name="May G.D."/>
            <person name="Xu X."/>
            <person name="Jackson S.A."/>
        </authorList>
    </citation>
    <scope>NUCLEOTIDE SEQUENCE [LARGE SCALE GENOMIC DNA]</scope>
    <source>
        <strain evidence="3">cv. Asha</strain>
    </source>
</reference>
<dbReference type="Proteomes" id="UP000075243">
    <property type="component" value="Chromosome 10"/>
</dbReference>
<proteinExistence type="predicted"/>
<evidence type="ECO:0000313" key="3">
    <source>
        <dbReference type="Proteomes" id="UP000075243"/>
    </source>
</evidence>
<dbReference type="PANTHER" id="PTHR42648:SF28">
    <property type="entry name" value="TRANSPOSON-ENCODED PROTEIN WITH RIBONUCLEASE H-LIKE AND RETROVIRUS ZINC FINGER-LIKE DOMAINS"/>
    <property type="match status" value="1"/>
</dbReference>
<dbReference type="Gene3D" id="3.30.420.10">
    <property type="entry name" value="Ribonuclease H-like superfamily/Ribonuclease H"/>
    <property type="match status" value="1"/>
</dbReference>
<dbReference type="Gramene" id="C.cajan_14987.t">
    <property type="protein sequence ID" value="C.cajan_14987.t.cds1"/>
    <property type="gene ID" value="C.cajan_14987"/>
</dbReference>
<dbReference type="SUPFAM" id="SSF53098">
    <property type="entry name" value="Ribonuclease H-like"/>
    <property type="match status" value="1"/>
</dbReference>
<dbReference type="InterPro" id="IPR001584">
    <property type="entry name" value="Integrase_cat-core"/>
</dbReference>
<dbReference type="InterPro" id="IPR012337">
    <property type="entry name" value="RNaseH-like_sf"/>
</dbReference>
<dbReference type="EMBL" id="CM003612">
    <property type="protein sequence ID" value="KYP59977.1"/>
    <property type="molecule type" value="Genomic_DNA"/>
</dbReference>
<organism evidence="2 3">
    <name type="scientific">Cajanus cajan</name>
    <name type="common">Pigeon pea</name>
    <name type="synonym">Cajanus indicus</name>
    <dbReference type="NCBI Taxonomy" id="3821"/>
    <lineage>
        <taxon>Eukaryota</taxon>
        <taxon>Viridiplantae</taxon>
        <taxon>Streptophyta</taxon>
        <taxon>Embryophyta</taxon>
        <taxon>Tracheophyta</taxon>
        <taxon>Spermatophyta</taxon>
        <taxon>Magnoliopsida</taxon>
        <taxon>eudicotyledons</taxon>
        <taxon>Gunneridae</taxon>
        <taxon>Pentapetalae</taxon>
        <taxon>rosids</taxon>
        <taxon>fabids</taxon>
        <taxon>Fabales</taxon>
        <taxon>Fabaceae</taxon>
        <taxon>Papilionoideae</taxon>
        <taxon>50 kb inversion clade</taxon>
        <taxon>NPAAA clade</taxon>
        <taxon>indigoferoid/millettioid clade</taxon>
        <taxon>Phaseoleae</taxon>
        <taxon>Cajanus</taxon>
    </lineage>
</organism>
<evidence type="ECO:0000313" key="2">
    <source>
        <dbReference type="EMBL" id="KYP59977.1"/>
    </source>
</evidence>
<dbReference type="STRING" id="3821.A0A151SYV3"/>
<gene>
    <name evidence="2" type="ORF">KK1_015424</name>
</gene>
<dbReference type="OMA" id="DDPTRKI"/>